<keyword evidence="3" id="KW-1185">Reference proteome</keyword>
<accession>A0A839TB17</accession>
<protein>
    <recommendedName>
        <fullName evidence="4">Lipoprotein</fullName>
    </recommendedName>
</protein>
<dbReference type="Proteomes" id="UP000549250">
    <property type="component" value="Unassembled WGS sequence"/>
</dbReference>
<comment type="caution">
    <text evidence="2">The sequence shown here is derived from an EMBL/GenBank/DDBJ whole genome shotgun (WGS) entry which is preliminary data.</text>
</comment>
<feature type="chain" id="PRO_5032494908" description="Lipoprotein" evidence="1">
    <location>
        <begin position="20"/>
        <end position="206"/>
    </location>
</feature>
<proteinExistence type="predicted"/>
<evidence type="ECO:0008006" key="4">
    <source>
        <dbReference type="Google" id="ProtNLM"/>
    </source>
</evidence>
<feature type="signal peptide" evidence="1">
    <location>
        <begin position="1"/>
        <end position="19"/>
    </location>
</feature>
<dbReference type="PROSITE" id="PS51257">
    <property type="entry name" value="PROKAR_LIPOPROTEIN"/>
    <property type="match status" value="1"/>
</dbReference>
<name>A0A839TB17_AZOMA</name>
<dbReference type="RefSeq" id="WP_183168111.1">
    <property type="nucleotide sequence ID" value="NZ_JACHXI010000030.1"/>
</dbReference>
<evidence type="ECO:0000313" key="3">
    <source>
        <dbReference type="Proteomes" id="UP000549250"/>
    </source>
</evidence>
<keyword evidence="1" id="KW-0732">Signal</keyword>
<gene>
    <name evidence="2" type="ORF">FHR87_003680</name>
</gene>
<organism evidence="2 3">
    <name type="scientific">Azomonas macrocytogenes</name>
    <name type="common">Azotobacter macrocytogenes</name>
    <dbReference type="NCBI Taxonomy" id="69962"/>
    <lineage>
        <taxon>Bacteria</taxon>
        <taxon>Pseudomonadati</taxon>
        <taxon>Pseudomonadota</taxon>
        <taxon>Gammaproteobacteria</taxon>
        <taxon>Pseudomonadales</taxon>
        <taxon>Pseudomonadaceae</taxon>
        <taxon>Azomonas</taxon>
    </lineage>
</organism>
<sequence length="206" mass="23227">MKLPLKRITILALASLVLAGCATSPLSPFQKQFKKHPPTLEWLTEHVPAFKRQADTQPTPDHIALSDYMTGLLNAKLKEQDLLMEKYQRTHRELSLDWDNRGRGGAALRQPGYVHTLGGTNHLDRPLTADLPVQTVPQPEKTLIVSSLQKANDIQKGQGYSVYEMSRWERYCNQGKGMDKADWAFVIREGRRNVPVSLMGGCRPPK</sequence>
<reference evidence="2 3" key="1">
    <citation type="submission" date="2020-08" db="EMBL/GenBank/DDBJ databases">
        <title>Genomic Encyclopedia of Type Strains, Phase III (KMG-III): the genomes of soil and plant-associated and newly described type strains.</title>
        <authorList>
            <person name="Whitman W."/>
        </authorList>
    </citation>
    <scope>NUCLEOTIDE SEQUENCE [LARGE SCALE GENOMIC DNA]</scope>
    <source>
        <strain evidence="2 3">CECT 4462</strain>
    </source>
</reference>
<dbReference type="EMBL" id="JACHXI010000030">
    <property type="protein sequence ID" value="MBB3105245.1"/>
    <property type="molecule type" value="Genomic_DNA"/>
</dbReference>
<evidence type="ECO:0000313" key="2">
    <source>
        <dbReference type="EMBL" id="MBB3105245.1"/>
    </source>
</evidence>
<dbReference type="AlphaFoldDB" id="A0A839TB17"/>
<evidence type="ECO:0000256" key="1">
    <source>
        <dbReference type="SAM" id="SignalP"/>
    </source>
</evidence>